<comment type="caution">
    <text evidence="2">The sequence shown here is derived from an EMBL/GenBank/DDBJ whole genome shotgun (WGS) entry which is preliminary data.</text>
</comment>
<feature type="compositionally biased region" description="Basic and acidic residues" evidence="1">
    <location>
        <begin position="1"/>
        <end position="20"/>
    </location>
</feature>
<feature type="region of interest" description="Disordered" evidence="1">
    <location>
        <begin position="1"/>
        <end position="23"/>
    </location>
</feature>
<organism evidence="2 3">
    <name type="scientific">Polyplax serrata</name>
    <name type="common">Common mouse louse</name>
    <dbReference type="NCBI Taxonomy" id="468196"/>
    <lineage>
        <taxon>Eukaryota</taxon>
        <taxon>Metazoa</taxon>
        <taxon>Ecdysozoa</taxon>
        <taxon>Arthropoda</taxon>
        <taxon>Hexapoda</taxon>
        <taxon>Insecta</taxon>
        <taxon>Pterygota</taxon>
        <taxon>Neoptera</taxon>
        <taxon>Paraneoptera</taxon>
        <taxon>Psocodea</taxon>
        <taxon>Troctomorpha</taxon>
        <taxon>Phthiraptera</taxon>
        <taxon>Anoplura</taxon>
        <taxon>Polyplacidae</taxon>
        <taxon>Polyplax</taxon>
    </lineage>
</organism>
<name>A0AAN8S888_POLSC</name>
<sequence>MAETCDKKIGQGKENNRQDQRNLFSPHNENLAKELDVVRQQSNSAGQKKRLVVPKGSEMIVSLVLWVVQSFEPVTLQRIYELQIKFYRI</sequence>
<evidence type="ECO:0000256" key="1">
    <source>
        <dbReference type="SAM" id="MobiDB-lite"/>
    </source>
</evidence>
<reference evidence="2 3" key="1">
    <citation type="submission" date="2023-10" db="EMBL/GenBank/DDBJ databases">
        <title>Genomes of two closely related lineages of the louse Polyplax serrata with different host specificities.</title>
        <authorList>
            <person name="Martinu J."/>
            <person name="Tarabai H."/>
            <person name="Stefka J."/>
            <person name="Hypsa V."/>
        </authorList>
    </citation>
    <scope>NUCLEOTIDE SEQUENCE [LARGE SCALE GENOMIC DNA]</scope>
    <source>
        <strain evidence="2">HR10_N</strain>
    </source>
</reference>
<evidence type="ECO:0000313" key="3">
    <source>
        <dbReference type="Proteomes" id="UP001372834"/>
    </source>
</evidence>
<gene>
    <name evidence="2" type="ORF">RUM43_008102</name>
</gene>
<dbReference type="EMBL" id="JAWJWE010000003">
    <property type="protein sequence ID" value="KAK6639827.1"/>
    <property type="molecule type" value="Genomic_DNA"/>
</dbReference>
<proteinExistence type="predicted"/>
<dbReference type="Proteomes" id="UP001372834">
    <property type="component" value="Unassembled WGS sequence"/>
</dbReference>
<dbReference type="AlphaFoldDB" id="A0AAN8S888"/>
<evidence type="ECO:0000313" key="2">
    <source>
        <dbReference type="EMBL" id="KAK6639827.1"/>
    </source>
</evidence>
<accession>A0AAN8S888</accession>
<protein>
    <submittedName>
        <fullName evidence="2">Uncharacterized protein</fullName>
    </submittedName>
</protein>